<name>A0A1H6MF12_9GAMM</name>
<protein>
    <submittedName>
        <fullName evidence="1">Uncharacterized protein</fullName>
    </submittedName>
</protein>
<reference evidence="2" key="1">
    <citation type="submission" date="2016-10" db="EMBL/GenBank/DDBJ databases">
        <authorList>
            <person name="Varghese N."/>
            <person name="Submissions S."/>
        </authorList>
    </citation>
    <scope>NUCLEOTIDE SEQUENCE [LARGE SCALE GENOMIC DNA]</scope>
    <source>
        <strain evidence="2">DSM 17616</strain>
    </source>
</reference>
<accession>A0A1H6MF12</accession>
<dbReference type="Proteomes" id="UP000199371">
    <property type="component" value="Unassembled WGS sequence"/>
</dbReference>
<evidence type="ECO:0000313" key="1">
    <source>
        <dbReference type="EMBL" id="SEI00152.1"/>
    </source>
</evidence>
<sequence>MQLVKYLWQGFAGGPDFSRQQQLSFQLDEFQLDFTLPYSNIASEEPPRRLNIPFRTKGWFEKYARQNMHNFQVHIHTEGWCYLSPILRGENSELGVLWLQLALNKAPETINTQNRQQLADYVIAAYDAHYNSDTIGPEGNCHGLGWNTRQQQRLKQEAEEAALRGATGRLDRLKDDCRLQIERFGYESLAPAKVISINGFDWVFYQERRGQHATYSDVYCLPLDKNYYLSVKFTHRVDISSEKAWQKHAKKAQQEILNTLTVSVNAKNLQLAQPT</sequence>
<gene>
    <name evidence="1" type="ORF">SAMN05660691_02734</name>
</gene>
<dbReference type="RefSeq" id="WP_092794312.1">
    <property type="nucleotide sequence ID" value="NZ_FNXF01000010.1"/>
</dbReference>
<proteinExistence type="predicted"/>
<keyword evidence="2" id="KW-1185">Reference proteome</keyword>
<organism evidence="1 2">
    <name type="scientific">Rheinheimera pacifica</name>
    <dbReference type="NCBI Taxonomy" id="173990"/>
    <lineage>
        <taxon>Bacteria</taxon>
        <taxon>Pseudomonadati</taxon>
        <taxon>Pseudomonadota</taxon>
        <taxon>Gammaproteobacteria</taxon>
        <taxon>Chromatiales</taxon>
        <taxon>Chromatiaceae</taxon>
        <taxon>Rheinheimera</taxon>
    </lineage>
</organism>
<dbReference type="EMBL" id="FNXF01000010">
    <property type="protein sequence ID" value="SEI00152.1"/>
    <property type="molecule type" value="Genomic_DNA"/>
</dbReference>
<evidence type="ECO:0000313" key="2">
    <source>
        <dbReference type="Proteomes" id="UP000199371"/>
    </source>
</evidence>
<dbReference type="AlphaFoldDB" id="A0A1H6MF12"/>
<dbReference type="OrthoDB" id="7055698at2"/>